<feature type="domain" description="DUF1549" evidence="1">
    <location>
        <begin position="177"/>
        <end position="382"/>
    </location>
</feature>
<gene>
    <name evidence="4" type="ORF">F5984_23235</name>
</gene>
<dbReference type="GO" id="GO:0020037">
    <property type="term" value="F:heme binding"/>
    <property type="evidence" value="ECO:0007669"/>
    <property type="project" value="InterPro"/>
</dbReference>
<dbReference type="GO" id="GO:0009055">
    <property type="term" value="F:electron transfer activity"/>
    <property type="evidence" value="ECO:0007669"/>
    <property type="project" value="InterPro"/>
</dbReference>
<evidence type="ECO:0000259" key="2">
    <source>
        <dbReference type="Pfam" id="PF07587"/>
    </source>
</evidence>
<feature type="domain" description="DUF1553" evidence="2">
    <location>
        <begin position="471"/>
        <end position="730"/>
    </location>
</feature>
<evidence type="ECO:0000259" key="3">
    <source>
        <dbReference type="Pfam" id="PF07635"/>
    </source>
</evidence>
<sequence length="784" mass="89551">MVQPIRNVIQWVVRFRLALLTGIALTSLLTACFFTTNRNTGSVTMTMPDEVDYNFHIRPILSDNCFMCHGPDANKREANLRLDTEADAYAALKENPKMHALVPGDPLKSAIWLRITTKDTADVMPPVNSNLKLTEHQIALIEKWIKQGAKYKPHWAFIAPQTPKLPEVDDEDWPRNEIDHFTLAKMTEMGLEPNPESDKERLLKRVSLDITGLPPSLDLQKRFLADKSENAYEKVVDELLKSPHYGEKMALQWLDVARYADSHGYQDDGLRTMWPWRDWVIHAFNQNYGYDKFLTWQLAGDLLPKATKEMMLATGFNRNHKITQEGGVIDEEYRIEYVTDRTNTFGKTFLALTYECAKCHDHKYDPILQKDYYSTFAFFNQVPEKGLFGTIDASFADPPNMKISSQDVKDILRFVNKKDTASVMVMVMKDADTLRKTHILSRGNYDQPSEIVSAAMPTFIMPFDKKKYPQNRLGLARWMTDPKNPLTARVFVNRVWQEFFGRGIVKTVGDFGMQGELPSHPELLDWLAVDFRTHNWDMKRLVKQIVTSATYRQSAQITKDKLAKDPENVFLSHAPRLRLPAELVRDLVLTSSGLLNPEIGGPSVKPYQPKGLWEVATSGRGSLARYVQDHGTALYRRGMYVFIKRTVPPPSMLMFDASNRDQCEVKRSRTNTPLQALVMLNDPMVLESARVLAEKLMVEKTSADQKIEKAFRQILCRTPKDKELKVLQKYFADEKTTFSSTPKKAENLLAVGETPHATVADKPATAALMQTLLMLYNLEETIML</sequence>
<dbReference type="Proteomes" id="UP000488299">
    <property type="component" value="Unassembled WGS sequence"/>
</dbReference>
<dbReference type="SUPFAM" id="SSF46626">
    <property type="entry name" value="Cytochrome c"/>
    <property type="match status" value="1"/>
</dbReference>
<dbReference type="AlphaFoldDB" id="A0A7J5TT49"/>
<dbReference type="InterPro" id="IPR022655">
    <property type="entry name" value="DUF1553"/>
</dbReference>
<dbReference type="RefSeq" id="WP_152126618.1">
    <property type="nucleotide sequence ID" value="NZ_WELI01000013.1"/>
</dbReference>
<dbReference type="InterPro" id="IPR011444">
    <property type="entry name" value="DUF1549"/>
</dbReference>
<feature type="domain" description="Cytochrome C Planctomycete-type" evidence="3">
    <location>
        <begin position="65"/>
        <end position="126"/>
    </location>
</feature>
<dbReference type="Pfam" id="PF07587">
    <property type="entry name" value="PSD1"/>
    <property type="match status" value="1"/>
</dbReference>
<dbReference type="InterPro" id="IPR011429">
    <property type="entry name" value="Cyt_c_Planctomycete-type"/>
</dbReference>
<dbReference type="InterPro" id="IPR036909">
    <property type="entry name" value="Cyt_c-like_dom_sf"/>
</dbReference>
<organism evidence="4 5">
    <name type="scientific">Rudanella paleaurantiibacter</name>
    <dbReference type="NCBI Taxonomy" id="2614655"/>
    <lineage>
        <taxon>Bacteria</taxon>
        <taxon>Pseudomonadati</taxon>
        <taxon>Bacteroidota</taxon>
        <taxon>Cytophagia</taxon>
        <taxon>Cytophagales</taxon>
        <taxon>Cytophagaceae</taxon>
        <taxon>Rudanella</taxon>
    </lineage>
</organism>
<evidence type="ECO:0000313" key="4">
    <source>
        <dbReference type="EMBL" id="KAB7726832.1"/>
    </source>
</evidence>
<dbReference type="PROSITE" id="PS51257">
    <property type="entry name" value="PROKAR_LIPOPROTEIN"/>
    <property type="match status" value="1"/>
</dbReference>
<evidence type="ECO:0000313" key="5">
    <source>
        <dbReference type="Proteomes" id="UP000488299"/>
    </source>
</evidence>
<evidence type="ECO:0000259" key="1">
    <source>
        <dbReference type="Pfam" id="PF07583"/>
    </source>
</evidence>
<dbReference type="PANTHER" id="PTHR35889">
    <property type="entry name" value="CYCLOINULO-OLIGOSACCHARIDE FRUCTANOTRANSFERASE-RELATED"/>
    <property type="match status" value="1"/>
</dbReference>
<dbReference type="Pfam" id="PF07635">
    <property type="entry name" value="PSCyt1"/>
    <property type="match status" value="1"/>
</dbReference>
<proteinExistence type="predicted"/>
<dbReference type="EMBL" id="WELI01000013">
    <property type="protein sequence ID" value="KAB7726832.1"/>
    <property type="molecule type" value="Genomic_DNA"/>
</dbReference>
<reference evidence="4 5" key="1">
    <citation type="submission" date="2019-10" db="EMBL/GenBank/DDBJ databases">
        <title>Rudanella paleaurantiibacter sp. nov., isolated from sludge.</title>
        <authorList>
            <person name="Xu S.Q."/>
        </authorList>
    </citation>
    <scope>NUCLEOTIDE SEQUENCE [LARGE SCALE GENOMIC DNA]</scope>
    <source>
        <strain evidence="4 5">HX-22-17</strain>
    </source>
</reference>
<dbReference type="Pfam" id="PF07583">
    <property type="entry name" value="PSCyt2"/>
    <property type="match status" value="1"/>
</dbReference>
<name>A0A7J5TT49_9BACT</name>
<keyword evidence="5" id="KW-1185">Reference proteome</keyword>
<comment type="caution">
    <text evidence="4">The sequence shown here is derived from an EMBL/GenBank/DDBJ whole genome shotgun (WGS) entry which is preliminary data.</text>
</comment>
<dbReference type="PANTHER" id="PTHR35889:SF3">
    <property type="entry name" value="F-BOX DOMAIN-CONTAINING PROTEIN"/>
    <property type="match status" value="1"/>
</dbReference>
<accession>A0A7J5TT49</accession>
<protein>
    <submittedName>
        <fullName evidence="4">DUF1553 domain-containing protein</fullName>
    </submittedName>
</protein>